<dbReference type="Pfam" id="PF16486">
    <property type="entry name" value="ArgoN"/>
    <property type="match status" value="1"/>
</dbReference>
<dbReference type="InterPro" id="IPR003165">
    <property type="entry name" value="Piwi"/>
</dbReference>
<feature type="region of interest" description="Disordered" evidence="2">
    <location>
        <begin position="1"/>
        <end position="275"/>
    </location>
</feature>
<dbReference type="InterPro" id="IPR036085">
    <property type="entry name" value="PAZ_dom_sf"/>
</dbReference>
<dbReference type="InterPro" id="IPR012337">
    <property type="entry name" value="RNaseH-like_sf"/>
</dbReference>
<dbReference type="InterPro" id="IPR014811">
    <property type="entry name" value="ArgoL1"/>
</dbReference>
<feature type="compositionally biased region" description="Polar residues" evidence="2">
    <location>
        <begin position="169"/>
        <end position="185"/>
    </location>
</feature>
<dbReference type="Pfam" id="PF16488">
    <property type="entry name" value="ArgoL2"/>
    <property type="match status" value="1"/>
</dbReference>
<feature type="compositionally biased region" description="Low complexity" evidence="2">
    <location>
        <begin position="10"/>
        <end position="21"/>
    </location>
</feature>
<dbReference type="InterPro" id="IPR032472">
    <property type="entry name" value="ArgoL2"/>
</dbReference>
<protein>
    <submittedName>
        <fullName evidence="5">Uncharacterized protein</fullName>
    </submittedName>
</protein>
<name>A0ABR1AJF4_POLSC</name>
<sequence>MGKKKGNGGNSQKPQQSQQQQATGAWGRGAPISGTSAQPPQPQQTQGAWGRGAPISGTGAQPQQTQGAWGRGAPISGTSAQPPQPQQTQGAWGRGAPISGTSAQPPQPQQTQGAWGRGTATPGTSSEHQQSQKQQATGALGRGKPIPVIGEQPPQPQQPQGAWGRGTVTPGTSSEHQQSQKQQATGALGRGKPIPVIGEQPPQPQQPQGAWGRGTATPGTSSEHQQSQKQQATGALGRGKPIPVIGEQPPQPQQPQGAWGRGRPTGVQPPGAWGRAKLQCVESQPGTKQPYINYGGDASMPQQSSIGGGTIKPQITGTGDAPTFETEKQQKPCEYQKQVEIKVKKDQATKSNELKRNDMIKFTPRIPAKNPSGKAILVQTNHFAIKIANPNIKVYHYDVAMVPDTPKYLLRAAWNKFVQEHFKGRITIFDGRKNAFSKDRLIENGTYSGTVTVFNSESGKNREFQVTIQEVRCVDLSVLANFKDLMKTTNKLPEAEVTVLELILKNWPSNTLIQSGRSFFTRMECRPPMVPLSNRLVLRLGHYQSVSLGKQLYLNFDIAHKAFYRSQDMLQLIETFKDRNGLNTEELNKFIKGMSVVYKLPRNDVPEVVYRCNGLVQSADRQTFEVEGGRKITVAEYFERDKKCRLSYPQLPLLWVGPHQKTIYLPLEFCRVAEDIVYKGEIDPMETREMVKNATSDARKRRHDTMQAFSKVNYRNEYMAEFGISVTGEMEKVQARVLDAPTLKTMGNIYVKDGVWRTKDFLEPKSLRNWCILNLDKYAKKDALTNFQNMIKNKGKDFRMDISNPQPTLNVGNRDPELRNALASLKGMQLVFVVIPEMKGLYPKVKTICETEEGILTQCVRSRTVNQDQRKIGTTIDNILLKVNAKLGGKNHCLEGNSMPRCLSGYVMIVGADVTHSGPGSKIPSVAAVAVSCDANAFQYGITTRVQEGEIIREMEDIITQHLHNFRRLRQSFPEKIIMFRDGVSEGELLQMVHTEVAAIRNACRKVGKPDVKVTFIVVQKRHHTRLYPTSERNEVGKNFNVPVGTCVDTDIVHPRDLDFYLVSHASILGTARPTRYRVVVNDNGIDDDEIERTAYYLCHMFSRCNRSVSYPSPTYNAHLAAFRVRSYLETLHITKDLKYVQNQLKDKISEMNPMFFV</sequence>
<dbReference type="InterPro" id="IPR045246">
    <property type="entry name" value="Piwi_ago-like"/>
</dbReference>
<dbReference type="SMART" id="SM01163">
    <property type="entry name" value="DUF1785"/>
    <property type="match status" value="1"/>
</dbReference>
<evidence type="ECO:0000256" key="2">
    <source>
        <dbReference type="SAM" id="MobiDB-lite"/>
    </source>
</evidence>
<dbReference type="CDD" id="cd02846">
    <property type="entry name" value="PAZ_argonaute_like"/>
    <property type="match status" value="1"/>
</dbReference>
<dbReference type="CDD" id="cd04657">
    <property type="entry name" value="Piwi_ago-like"/>
    <property type="match status" value="1"/>
</dbReference>
<feature type="compositionally biased region" description="Low complexity" evidence="2">
    <location>
        <begin position="57"/>
        <end position="68"/>
    </location>
</feature>
<dbReference type="SMART" id="SM00949">
    <property type="entry name" value="PAZ"/>
    <property type="match status" value="1"/>
</dbReference>
<dbReference type="Pfam" id="PF02171">
    <property type="entry name" value="Piwi"/>
    <property type="match status" value="1"/>
</dbReference>
<dbReference type="InterPro" id="IPR036397">
    <property type="entry name" value="RNaseH_sf"/>
</dbReference>
<dbReference type="SUPFAM" id="SSF53098">
    <property type="entry name" value="Ribonuclease H-like"/>
    <property type="match status" value="1"/>
</dbReference>
<feature type="compositionally biased region" description="Polar residues" evidence="2">
    <location>
        <begin position="121"/>
        <end position="137"/>
    </location>
</feature>
<feature type="compositionally biased region" description="Low complexity" evidence="2">
    <location>
        <begin position="33"/>
        <end position="48"/>
    </location>
</feature>
<dbReference type="EMBL" id="JAWJWF010000047">
    <property type="protein sequence ID" value="KAK6621430.1"/>
    <property type="molecule type" value="Genomic_DNA"/>
</dbReference>
<dbReference type="PROSITE" id="PS50821">
    <property type="entry name" value="PAZ"/>
    <property type="match status" value="1"/>
</dbReference>
<dbReference type="Gene3D" id="3.30.420.10">
    <property type="entry name" value="Ribonuclease H-like superfamily/Ribonuclease H"/>
    <property type="match status" value="1"/>
</dbReference>
<evidence type="ECO:0000313" key="6">
    <source>
        <dbReference type="Proteomes" id="UP001359485"/>
    </source>
</evidence>
<evidence type="ECO:0000313" key="5">
    <source>
        <dbReference type="EMBL" id="KAK6621430.1"/>
    </source>
</evidence>
<dbReference type="Pfam" id="PF02170">
    <property type="entry name" value="PAZ"/>
    <property type="match status" value="1"/>
</dbReference>
<keyword evidence="6" id="KW-1185">Reference proteome</keyword>
<comment type="similarity">
    <text evidence="1">Belongs to the argonaute family.</text>
</comment>
<dbReference type="Pfam" id="PF08699">
    <property type="entry name" value="ArgoL1"/>
    <property type="match status" value="1"/>
</dbReference>
<evidence type="ECO:0000259" key="3">
    <source>
        <dbReference type="PROSITE" id="PS50821"/>
    </source>
</evidence>
<feature type="compositionally biased region" description="Low complexity" evidence="2">
    <location>
        <begin position="99"/>
        <end position="114"/>
    </location>
</feature>
<accession>A0ABR1AJF4</accession>
<dbReference type="InterPro" id="IPR003100">
    <property type="entry name" value="PAZ_dom"/>
</dbReference>
<evidence type="ECO:0000259" key="4">
    <source>
        <dbReference type="PROSITE" id="PS50822"/>
    </source>
</evidence>
<reference evidence="5 6" key="1">
    <citation type="submission" date="2023-09" db="EMBL/GenBank/DDBJ databases">
        <title>Genomes of two closely related lineages of the louse Polyplax serrata with different host specificities.</title>
        <authorList>
            <person name="Martinu J."/>
            <person name="Tarabai H."/>
            <person name="Stefka J."/>
            <person name="Hypsa V."/>
        </authorList>
    </citation>
    <scope>NUCLEOTIDE SEQUENCE [LARGE SCALE GENOMIC DNA]</scope>
    <source>
        <strain evidence="5">98ZLc_SE</strain>
    </source>
</reference>
<dbReference type="InterPro" id="IPR032474">
    <property type="entry name" value="Argonaute_N"/>
</dbReference>
<comment type="caution">
    <text evidence="5">The sequence shown here is derived from an EMBL/GenBank/DDBJ whole genome shotgun (WGS) entry which is preliminary data.</text>
</comment>
<feature type="compositionally biased region" description="Polar residues" evidence="2">
    <location>
        <begin position="217"/>
        <end position="233"/>
    </location>
</feature>
<evidence type="ECO:0000256" key="1">
    <source>
        <dbReference type="RuleBase" id="RU361178"/>
    </source>
</evidence>
<dbReference type="SMART" id="SM00950">
    <property type="entry name" value="Piwi"/>
    <property type="match status" value="1"/>
</dbReference>
<dbReference type="PROSITE" id="PS50822">
    <property type="entry name" value="PIWI"/>
    <property type="match status" value="1"/>
</dbReference>
<organism evidence="5 6">
    <name type="scientific">Polyplax serrata</name>
    <name type="common">Common mouse louse</name>
    <dbReference type="NCBI Taxonomy" id="468196"/>
    <lineage>
        <taxon>Eukaryota</taxon>
        <taxon>Metazoa</taxon>
        <taxon>Ecdysozoa</taxon>
        <taxon>Arthropoda</taxon>
        <taxon>Hexapoda</taxon>
        <taxon>Insecta</taxon>
        <taxon>Pterygota</taxon>
        <taxon>Neoptera</taxon>
        <taxon>Paraneoptera</taxon>
        <taxon>Psocodea</taxon>
        <taxon>Troctomorpha</taxon>
        <taxon>Phthiraptera</taxon>
        <taxon>Anoplura</taxon>
        <taxon>Polyplacidae</taxon>
        <taxon>Polyplax</taxon>
    </lineage>
</organism>
<feature type="compositionally biased region" description="Low complexity" evidence="2">
    <location>
        <begin position="76"/>
        <end position="91"/>
    </location>
</feature>
<gene>
    <name evidence="5" type="ORF">RUM44_001237</name>
</gene>
<proteinExistence type="inferred from homology"/>
<dbReference type="SUPFAM" id="SSF101690">
    <property type="entry name" value="PAZ domain"/>
    <property type="match status" value="1"/>
</dbReference>
<feature type="domain" description="PAZ" evidence="3">
    <location>
        <begin position="568"/>
        <end position="674"/>
    </location>
</feature>
<dbReference type="Proteomes" id="UP001359485">
    <property type="component" value="Unassembled WGS sequence"/>
</dbReference>
<dbReference type="Gene3D" id="2.170.260.10">
    <property type="entry name" value="paz domain"/>
    <property type="match status" value="1"/>
</dbReference>
<dbReference type="PANTHER" id="PTHR22891">
    <property type="entry name" value="EUKARYOTIC TRANSLATION INITIATION FACTOR 2C"/>
    <property type="match status" value="1"/>
</dbReference>
<feature type="domain" description="Piwi" evidence="4">
    <location>
        <begin position="830"/>
        <end position="1130"/>
    </location>
</feature>
<dbReference type="Gene3D" id="3.40.50.2300">
    <property type="match status" value="1"/>
</dbReference>